<dbReference type="InterPro" id="IPR037120">
    <property type="entry name" value="Haem_peroxidase_sf_animal"/>
</dbReference>
<protein>
    <recommendedName>
        <fullName evidence="10">Peroxidase</fullName>
    </recommendedName>
</protein>
<dbReference type="GO" id="GO:0020037">
    <property type="term" value="F:heme binding"/>
    <property type="evidence" value="ECO:0007669"/>
    <property type="project" value="InterPro"/>
</dbReference>
<keyword evidence="9" id="KW-1185">Reference proteome</keyword>
<feature type="signal peptide" evidence="7">
    <location>
        <begin position="1"/>
        <end position="22"/>
    </location>
</feature>
<evidence type="ECO:0000313" key="9">
    <source>
        <dbReference type="Proteomes" id="UP000828390"/>
    </source>
</evidence>
<dbReference type="Proteomes" id="UP000828390">
    <property type="component" value="Unassembled WGS sequence"/>
</dbReference>
<evidence type="ECO:0008006" key="10">
    <source>
        <dbReference type="Google" id="ProtNLM"/>
    </source>
</evidence>
<proteinExistence type="predicted"/>
<keyword evidence="5" id="KW-0349">Heme</keyword>
<dbReference type="GO" id="GO:0006979">
    <property type="term" value="P:response to oxidative stress"/>
    <property type="evidence" value="ECO:0007669"/>
    <property type="project" value="InterPro"/>
</dbReference>
<name>A0A9D4K4V0_DREPO</name>
<dbReference type="AlphaFoldDB" id="A0A9D4K4V0"/>
<feature type="binding site" description="axial binding residue" evidence="5">
    <location>
        <position position="400"/>
    </location>
    <ligand>
        <name>heme b</name>
        <dbReference type="ChEBI" id="CHEBI:60344"/>
    </ligand>
    <ligandPart>
        <name>Fe</name>
        <dbReference type="ChEBI" id="CHEBI:18248"/>
    </ligandPart>
</feature>
<dbReference type="InterPro" id="IPR019791">
    <property type="entry name" value="Haem_peroxidase_animal"/>
</dbReference>
<dbReference type="InterPro" id="IPR010255">
    <property type="entry name" value="Haem_peroxidase_sf"/>
</dbReference>
<evidence type="ECO:0000256" key="6">
    <source>
        <dbReference type="SAM" id="MobiDB-lite"/>
    </source>
</evidence>
<dbReference type="FunFam" id="1.10.640.10:FF:000003">
    <property type="entry name" value="chorion peroxidase"/>
    <property type="match status" value="1"/>
</dbReference>
<organism evidence="8 9">
    <name type="scientific">Dreissena polymorpha</name>
    <name type="common">Zebra mussel</name>
    <name type="synonym">Mytilus polymorpha</name>
    <dbReference type="NCBI Taxonomy" id="45954"/>
    <lineage>
        <taxon>Eukaryota</taxon>
        <taxon>Metazoa</taxon>
        <taxon>Spiralia</taxon>
        <taxon>Lophotrochozoa</taxon>
        <taxon>Mollusca</taxon>
        <taxon>Bivalvia</taxon>
        <taxon>Autobranchia</taxon>
        <taxon>Heteroconchia</taxon>
        <taxon>Euheterodonta</taxon>
        <taxon>Imparidentia</taxon>
        <taxon>Neoheterodontei</taxon>
        <taxon>Myida</taxon>
        <taxon>Dreissenoidea</taxon>
        <taxon>Dreissenidae</taxon>
        <taxon>Dreissena</taxon>
    </lineage>
</organism>
<dbReference type="EMBL" id="JAIWYP010000004">
    <property type="protein sequence ID" value="KAH3832991.1"/>
    <property type="molecule type" value="Genomic_DNA"/>
</dbReference>
<dbReference type="SUPFAM" id="SSF48113">
    <property type="entry name" value="Heme-dependent peroxidases"/>
    <property type="match status" value="1"/>
</dbReference>
<evidence type="ECO:0000256" key="4">
    <source>
        <dbReference type="ARBA" id="ARBA00023180"/>
    </source>
</evidence>
<keyword evidence="2" id="KW-0964">Secreted</keyword>
<evidence type="ECO:0000256" key="3">
    <source>
        <dbReference type="ARBA" id="ARBA00022729"/>
    </source>
</evidence>
<sequence>MLHMRRTLAIAVILAIAALVECKPKETKRGNRAASHKFMSEPRSHKVADGSARKRRDIDEDPFCDLNVDCRIASRRKFVDGKEYRTQNGQCNNLGNFKWGMAGVQHKRLFKDAYDDGKWDSRTKSVTGTNDRIVRLPGARKISNAVHATVADKPPNTQSLSNAFFYFVQFISHDITKTPLGDVPADKDCCAGSSEKFCMPIRVKVTDDFFSAGDCFDARRSFVVKQCDSRSDILNQINDITSYIDGSMVYGSSEAELNELRSFIGGSLKTSPANFMPEAVNPTGLECDNVNHPDLCFLAGDTRANQHPGLATFHTVFMREHNRVAADLKSLNADWSDEKIFQETRRIVVAELQHITFKEMLPKVLDSSYVSQYGLSGSYSYNKSVDASLIQEFNFGNRYHTLMPAVFDMAEFVGSSVVNQVSLEQENVFRNPGFLLRDNFRGVDQVLLGLVANGCPFINGLMNDATRNFMFIDENGKGSDLASINIERGREWGTPAYYLYRQLCGGVTISSWTDLAITHPADVIAKLQSVYASPKDVDLWTGIVTETAVGTSISGPTMSCLVAMQFANLRNGDRFWYETSDTNLKFTTGQLSELKKVTLARVLCDNLAVATMQNDVFSISGPWVDCSTISGMDLTPWDV</sequence>
<keyword evidence="4" id="KW-0325">Glycoprotein</keyword>
<keyword evidence="5" id="KW-0408">Iron</keyword>
<evidence type="ECO:0000313" key="8">
    <source>
        <dbReference type="EMBL" id="KAH3832991.1"/>
    </source>
</evidence>
<reference evidence="8" key="2">
    <citation type="submission" date="2020-11" db="EMBL/GenBank/DDBJ databases">
        <authorList>
            <person name="McCartney M.A."/>
            <person name="Auch B."/>
            <person name="Kono T."/>
            <person name="Mallez S."/>
            <person name="Becker A."/>
            <person name="Gohl D.M."/>
            <person name="Silverstein K.A.T."/>
            <person name="Koren S."/>
            <person name="Bechman K.B."/>
            <person name="Herman A."/>
            <person name="Abrahante J.E."/>
            <person name="Garbe J."/>
        </authorList>
    </citation>
    <scope>NUCLEOTIDE SEQUENCE</scope>
    <source>
        <strain evidence="8">Duluth1</strain>
        <tissue evidence="8">Whole animal</tissue>
    </source>
</reference>
<evidence type="ECO:0000256" key="1">
    <source>
        <dbReference type="ARBA" id="ARBA00004613"/>
    </source>
</evidence>
<dbReference type="GO" id="GO:0004601">
    <property type="term" value="F:peroxidase activity"/>
    <property type="evidence" value="ECO:0007669"/>
    <property type="project" value="InterPro"/>
</dbReference>
<reference evidence="8" key="1">
    <citation type="journal article" date="2019" name="bioRxiv">
        <title>The Genome of the Zebra Mussel, Dreissena polymorpha: A Resource for Invasive Species Research.</title>
        <authorList>
            <person name="McCartney M.A."/>
            <person name="Auch B."/>
            <person name="Kono T."/>
            <person name="Mallez S."/>
            <person name="Zhang Y."/>
            <person name="Obille A."/>
            <person name="Becker A."/>
            <person name="Abrahante J.E."/>
            <person name="Garbe J."/>
            <person name="Badalamenti J.P."/>
            <person name="Herman A."/>
            <person name="Mangelson H."/>
            <person name="Liachko I."/>
            <person name="Sullivan S."/>
            <person name="Sone E.D."/>
            <person name="Koren S."/>
            <person name="Silverstein K.A.T."/>
            <person name="Beckman K.B."/>
            <person name="Gohl D.M."/>
        </authorList>
    </citation>
    <scope>NUCLEOTIDE SEQUENCE</scope>
    <source>
        <strain evidence="8">Duluth1</strain>
        <tissue evidence="8">Whole animal</tissue>
    </source>
</reference>
<accession>A0A9D4K4V0</accession>
<dbReference type="Gene3D" id="1.10.640.10">
    <property type="entry name" value="Haem peroxidase domain superfamily, animal type"/>
    <property type="match status" value="1"/>
</dbReference>
<dbReference type="PROSITE" id="PS50292">
    <property type="entry name" value="PEROXIDASE_3"/>
    <property type="match status" value="1"/>
</dbReference>
<keyword evidence="5" id="KW-0479">Metal-binding</keyword>
<evidence type="ECO:0000256" key="2">
    <source>
        <dbReference type="ARBA" id="ARBA00022525"/>
    </source>
</evidence>
<evidence type="ECO:0000256" key="5">
    <source>
        <dbReference type="PIRSR" id="PIRSR619791-2"/>
    </source>
</evidence>
<dbReference type="PRINTS" id="PR00457">
    <property type="entry name" value="ANPEROXIDASE"/>
</dbReference>
<feature type="region of interest" description="Disordered" evidence="6">
    <location>
        <begin position="30"/>
        <end position="54"/>
    </location>
</feature>
<comment type="caution">
    <text evidence="8">The sequence shown here is derived from an EMBL/GenBank/DDBJ whole genome shotgun (WGS) entry which is preliminary data.</text>
</comment>
<dbReference type="CDD" id="cd09823">
    <property type="entry name" value="peroxinectin_like"/>
    <property type="match status" value="1"/>
</dbReference>
<dbReference type="PANTHER" id="PTHR11475">
    <property type="entry name" value="OXIDASE/PEROXIDASE"/>
    <property type="match status" value="1"/>
</dbReference>
<gene>
    <name evidence="8" type="ORF">DPMN_106292</name>
</gene>
<feature type="chain" id="PRO_5039192515" description="Peroxidase" evidence="7">
    <location>
        <begin position="23"/>
        <end position="639"/>
    </location>
</feature>
<evidence type="ECO:0000256" key="7">
    <source>
        <dbReference type="SAM" id="SignalP"/>
    </source>
</evidence>
<dbReference type="Pfam" id="PF03098">
    <property type="entry name" value="An_peroxidase"/>
    <property type="match status" value="1"/>
</dbReference>
<feature type="compositionally biased region" description="Basic and acidic residues" evidence="6">
    <location>
        <begin position="38"/>
        <end position="54"/>
    </location>
</feature>
<comment type="subcellular location">
    <subcellularLocation>
        <location evidence="1">Secreted</location>
    </subcellularLocation>
</comment>
<keyword evidence="3 7" id="KW-0732">Signal</keyword>
<dbReference type="PANTHER" id="PTHR11475:SF4">
    <property type="entry name" value="CHORION PEROXIDASE"/>
    <property type="match status" value="1"/>
</dbReference>
<dbReference type="GO" id="GO:0005576">
    <property type="term" value="C:extracellular region"/>
    <property type="evidence" value="ECO:0007669"/>
    <property type="project" value="UniProtKB-SubCell"/>
</dbReference>
<dbReference type="GO" id="GO:0046872">
    <property type="term" value="F:metal ion binding"/>
    <property type="evidence" value="ECO:0007669"/>
    <property type="project" value="UniProtKB-KW"/>
</dbReference>